<accession>Q4DGB9</accession>
<feature type="chain" id="PRO_5004236425" evidence="1">
    <location>
        <begin position="19"/>
        <end position="295"/>
    </location>
</feature>
<proteinExistence type="predicted"/>
<dbReference type="EMBL" id="AAHK01000514">
    <property type="protein sequence ID" value="EAN91572.1"/>
    <property type="molecule type" value="Genomic_DNA"/>
</dbReference>
<dbReference type="RefSeq" id="XP_813423.1">
    <property type="nucleotide sequence ID" value="XM_808330.1"/>
</dbReference>
<reference evidence="2 3" key="1">
    <citation type="journal article" date="2005" name="Science">
        <title>The genome sequence of Trypanosoma cruzi, etiologic agent of Chagas disease.</title>
        <authorList>
            <person name="El-Sayed N.M."/>
            <person name="Myler P.J."/>
            <person name="Bartholomeu D.C."/>
            <person name="Nilsson D."/>
            <person name="Aggarwal G."/>
            <person name="Tran A.N."/>
            <person name="Ghedin E."/>
            <person name="Worthey E.A."/>
            <person name="Delcher A.L."/>
            <person name="Blandin G."/>
            <person name="Westenberger S.J."/>
            <person name="Caler E."/>
            <person name="Cerqueira G.C."/>
            <person name="Branche C."/>
            <person name="Haas B."/>
            <person name="Anupama A."/>
            <person name="Arner E."/>
            <person name="Aslund L."/>
            <person name="Attipoe P."/>
            <person name="Bontempi E."/>
            <person name="Bringaud F."/>
            <person name="Burton P."/>
            <person name="Cadag E."/>
            <person name="Campbell D.A."/>
            <person name="Carrington M."/>
            <person name="Crabtree J."/>
            <person name="Darban H."/>
            <person name="da Silveira J.F."/>
            <person name="de Jong P."/>
            <person name="Edwards K."/>
            <person name="Englund P.T."/>
            <person name="Fazelina G."/>
            <person name="Feldblyum T."/>
            <person name="Ferella M."/>
            <person name="Frasch A.C."/>
            <person name="Gull K."/>
            <person name="Horn D."/>
            <person name="Hou L."/>
            <person name="Huang Y."/>
            <person name="Kindlund E."/>
            <person name="Klingbeil M."/>
            <person name="Kluge S."/>
            <person name="Koo H."/>
            <person name="Lacerda D."/>
            <person name="Levin M.J."/>
            <person name="Lorenzi H."/>
            <person name="Louie T."/>
            <person name="Machado C.R."/>
            <person name="McCulloch R."/>
            <person name="McKenna A."/>
            <person name="Mizuno Y."/>
            <person name="Mottram J.C."/>
            <person name="Nelson S."/>
            <person name="Ochaya S."/>
            <person name="Osoegawa K."/>
            <person name="Pai G."/>
            <person name="Parsons M."/>
            <person name="Pentony M."/>
            <person name="Pettersson U."/>
            <person name="Pop M."/>
            <person name="Ramirez J.L."/>
            <person name="Rinta J."/>
            <person name="Robertson L."/>
            <person name="Salzberg S.L."/>
            <person name="Sanchez D.O."/>
            <person name="Seyler A."/>
            <person name="Sharma R."/>
            <person name="Shetty J."/>
            <person name="Simpson A.J."/>
            <person name="Sisk E."/>
            <person name="Tammi M.T."/>
            <person name="Tarleton R."/>
            <person name="Teixeira S."/>
            <person name="Van Aken S."/>
            <person name="Vogt C."/>
            <person name="Ward P.N."/>
            <person name="Wickstead B."/>
            <person name="Wortman J."/>
            <person name="White O."/>
            <person name="Fraser C.M."/>
            <person name="Stuart K.D."/>
            <person name="Andersson B."/>
        </authorList>
    </citation>
    <scope>NUCLEOTIDE SEQUENCE [LARGE SCALE GENOMIC DNA]</scope>
    <source>
        <strain evidence="2 3">CL Brener</strain>
    </source>
</reference>
<dbReference type="InParanoid" id="Q4DGB9"/>
<dbReference type="Proteomes" id="UP000002296">
    <property type="component" value="Unassembled WGS sequence"/>
</dbReference>
<evidence type="ECO:0000313" key="2">
    <source>
        <dbReference type="EMBL" id="EAN91572.1"/>
    </source>
</evidence>
<dbReference type="PaxDb" id="353153-Q4DGB9"/>
<dbReference type="AlphaFoldDB" id="Q4DGB9"/>
<feature type="signal peptide" evidence="1">
    <location>
        <begin position="1"/>
        <end position="18"/>
    </location>
</feature>
<keyword evidence="1" id="KW-0732">Signal</keyword>
<evidence type="ECO:0000256" key="1">
    <source>
        <dbReference type="SAM" id="SignalP"/>
    </source>
</evidence>
<name>Q4DGB9_TRYCC</name>
<evidence type="ECO:0000313" key="3">
    <source>
        <dbReference type="Proteomes" id="UP000002296"/>
    </source>
</evidence>
<gene>
    <name evidence="2" type="ORF">Tc00.1047053506335.15</name>
</gene>
<comment type="caution">
    <text evidence="2">The sequence shown here is derived from an EMBL/GenBank/DDBJ whole genome shotgun (WGS) entry which is preliminary data.</text>
</comment>
<keyword evidence="3" id="KW-1185">Reference proteome</keyword>
<protein>
    <submittedName>
        <fullName evidence="2">Uncharacterized protein</fullName>
    </submittedName>
</protein>
<dbReference type="KEGG" id="tcr:506335.15"/>
<dbReference type="GeneID" id="3544777"/>
<organism evidence="2 3">
    <name type="scientific">Trypanosoma cruzi (strain CL Brener)</name>
    <dbReference type="NCBI Taxonomy" id="353153"/>
    <lineage>
        <taxon>Eukaryota</taxon>
        <taxon>Discoba</taxon>
        <taxon>Euglenozoa</taxon>
        <taxon>Kinetoplastea</taxon>
        <taxon>Metakinetoplastina</taxon>
        <taxon>Trypanosomatida</taxon>
        <taxon>Trypanosomatidae</taxon>
        <taxon>Trypanosoma</taxon>
        <taxon>Schizotrypanum</taxon>
    </lineage>
</organism>
<sequence length="295" mass="31928">MNLLEELWFWCLLHGASPRVSVAVLPRGAEAFGGVFILLFAPCSRPCLVMAAAVGLCDSAPAVRVSSFAAAPSLCWLGRRRATASVKLRPSGRGRHRPLLTATVFAAGDLTGGRHRCHSQPRWIWAALRLPSLSSSLRPLQSHATRTARQRRDHHPDVCEPIGMQNQCGPLSPCLSAAVPLYSYFLCVSCAPGAAACCAMPTRVNEKRRFDCWRPASSPLHLRTTTNTFWTRLMAGGCNAATWSASALVCRARHRDRHLMQPFGNGSGASGHVAFCRDSATRHGGFVGLCGWWGG</sequence>